<reference evidence="8 9" key="1">
    <citation type="submission" date="2018-09" db="EMBL/GenBank/DDBJ databases">
        <title>Insights into the microbiota of Asian seabass (Lates calcarifer) with tenacibaculosis symptoms and description of sp. nov. Tenacibaculum singaporense.</title>
        <authorList>
            <person name="Miyake S."/>
            <person name="Soh M."/>
            <person name="Azman M.N."/>
            <person name="Ngoh S.Y."/>
            <person name="Orban L."/>
        </authorList>
    </citation>
    <scope>NUCLEOTIDE SEQUENCE [LARGE SCALE GENOMIC DNA]</scope>
    <source>
        <strain evidence="8 9">DSM 106434</strain>
    </source>
</reference>
<dbReference type="AlphaFoldDB" id="A0A3Q8RQZ3"/>
<dbReference type="Pfam" id="PF00908">
    <property type="entry name" value="dTDP_sugar_isom"/>
    <property type="match status" value="1"/>
</dbReference>
<evidence type="ECO:0000256" key="5">
    <source>
        <dbReference type="PIRSR" id="PIRSR600888-1"/>
    </source>
</evidence>
<dbReference type="PANTHER" id="PTHR21047:SF2">
    <property type="entry name" value="THYMIDINE DIPHOSPHO-4-KETO-RHAMNOSE 3,5-EPIMERASE"/>
    <property type="match status" value="1"/>
</dbReference>
<keyword evidence="7 8" id="KW-0413">Isomerase</keyword>
<evidence type="ECO:0000313" key="8">
    <source>
        <dbReference type="EMBL" id="AZJ35051.1"/>
    </source>
</evidence>
<dbReference type="GO" id="GO:0008830">
    <property type="term" value="F:dTDP-4-dehydrorhamnose 3,5-epimerase activity"/>
    <property type="evidence" value="ECO:0007669"/>
    <property type="project" value="UniProtKB-UniRule"/>
</dbReference>
<dbReference type="GO" id="GO:0000271">
    <property type="term" value="P:polysaccharide biosynthetic process"/>
    <property type="evidence" value="ECO:0007669"/>
    <property type="project" value="TreeGrafter"/>
</dbReference>
<evidence type="ECO:0000256" key="6">
    <source>
        <dbReference type="PIRSR" id="PIRSR600888-3"/>
    </source>
</evidence>
<dbReference type="InterPro" id="IPR000888">
    <property type="entry name" value="RmlC-like"/>
</dbReference>
<comment type="similarity">
    <text evidence="7">Belongs to the dTDP-4-dehydrorhamnose 3,5-epimerase family.</text>
</comment>
<feature type="site" description="Participates in a stacking interaction with the thymidine ring of dTDP-4-oxo-6-deoxyglucose" evidence="6">
    <location>
        <position position="137"/>
    </location>
</feature>
<sequence>MIFTKTEIPEVVVIEPKVFGDHRGYFFESFNQKEFENNIEHINFVQDNESKSTYGTLRGLHFQQPPFAQAKLVRCIQGKVLDVVVDVRKDSPTYGKHIAVELSEENKKQVFIPRGFAHGFVTLSKEAIFAYKVDNWYAPEYDSGIIWNDTTLNIDWKTNPEDVILSSKDQQLSTFIELKTPFIY</sequence>
<feature type="active site" description="Proton donor" evidence="5">
    <location>
        <position position="131"/>
    </location>
</feature>
<dbReference type="GO" id="GO:0005829">
    <property type="term" value="C:cytosol"/>
    <property type="evidence" value="ECO:0007669"/>
    <property type="project" value="TreeGrafter"/>
</dbReference>
<dbReference type="UniPathway" id="UPA00124"/>
<dbReference type="InterPro" id="IPR014710">
    <property type="entry name" value="RmlC-like_jellyroll"/>
</dbReference>
<evidence type="ECO:0000256" key="2">
    <source>
        <dbReference type="ARBA" id="ARBA00001997"/>
    </source>
</evidence>
<dbReference type="InterPro" id="IPR011051">
    <property type="entry name" value="RmlC_Cupin_sf"/>
</dbReference>
<evidence type="ECO:0000313" key="9">
    <source>
        <dbReference type="Proteomes" id="UP000274593"/>
    </source>
</evidence>
<gene>
    <name evidence="8" type="primary">rfbC</name>
    <name evidence="8" type="ORF">D6T69_05745</name>
</gene>
<protein>
    <recommendedName>
        <fullName evidence="4 7">dTDP-4-dehydrorhamnose 3,5-epimerase</fullName>
        <ecNumber evidence="3 7">5.1.3.13</ecNumber>
    </recommendedName>
    <alternativeName>
        <fullName evidence="7">Thymidine diphospho-4-keto-rhamnose 3,5-epimerase</fullName>
    </alternativeName>
</protein>
<comment type="pathway">
    <text evidence="7">Carbohydrate biosynthesis; dTDP-L-rhamnose biosynthesis.</text>
</comment>
<dbReference type="EC" id="5.1.3.13" evidence="3 7"/>
<dbReference type="EMBL" id="CP032548">
    <property type="protein sequence ID" value="AZJ35051.1"/>
    <property type="molecule type" value="Genomic_DNA"/>
</dbReference>
<dbReference type="PANTHER" id="PTHR21047">
    <property type="entry name" value="DTDP-6-DEOXY-D-GLUCOSE-3,5 EPIMERASE"/>
    <property type="match status" value="1"/>
</dbReference>
<keyword evidence="9" id="KW-1185">Reference proteome</keyword>
<dbReference type="CDD" id="cd00438">
    <property type="entry name" value="cupin_RmlC"/>
    <property type="match status" value="1"/>
</dbReference>
<accession>A0A3Q8RQZ3</accession>
<dbReference type="Proteomes" id="UP000274593">
    <property type="component" value="Chromosome"/>
</dbReference>
<dbReference type="SUPFAM" id="SSF51182">
    <property type="entry name" value="RmlC-like cupins"/>
    <property type="match status" value="1"/>
</dbReference>
<evidence type="ECO:0000256" key="3">
    <source>
        <dbReference type="ARBA" id="ARBA00012098"/>
    </source>
</evidence>
<proteinExistence type="inferred from homology"/>
<dbReference type="GO" id="GO:0019305">
    <property type="term" value="P:dTDP-rhamnose biosynthetic process"/>
    <property type="evidence" value="ECO:0007669"/>
    <property type="project" value="UniProtKB-UniRule"/>
</dbReference>
<comment type="catalytic activity">
    <reaction evidence="1 7">
        <text>dTDP-4-dehydro-6-deoxy-alpha-D-glucose = dTDP-4-dehydro-beta-L-rhamnose</text>
        <dbReference type="Rhea" id="RHEA:16969"/>
        <dbReference type="ChEBI" id="CHEBI:57649"/>
        <dbReference type="ChEBI" id="CHEBI:62830"/>
        <dbReference type="EC" id="5.1.3.13"/>
    </reaction>
</comment>
<evidence type="ECO:0000256" key="7">
    <source>
        <dbReference type="RuleBase" id="RU364069"/>
    </source>
</evidence>
<name>A0A3Q8RQZ3_9FLAO</name>
<dbReference type="Gene3D" id="2.60.120.10">
    <property type="entry name" value="Jelly Rolls"/>
    <property type="match status" value="1"/>
</dbReference>
<feature type="active site" description="Proton acceptor" evidence="5">
    <location>
        <position position="61"/>
    </location>
</feature>
<evidence type="ECO:0000256" key="4">
    <source>
        <dbReference type="ARBA" id="ARBA00019595"/>
    </source>
</evidence>
<dbReference type="KEGG" id="tsig:D6T69_05745"/>
<comment type="function">
    <text evidence="2 7">Catalyzes the epimerization of the C3' and C5'positions of dTDP-6-deoxy-D-xylo-4-hexulose, forming dTDP-6-deoxy-L-lyxo-4-hexulose.</text>
</comment>
<organism evidence="8 9">
    <name type="scientific">Tenacibaculum singaporense</name>
    <dbReference type="NCBI Taxonomy" id="2358479"/>
    <lineage>
        <taxon>Bacteria</taxon>
        <taxon>Pseudomonadati</taxon>
        <taxon>Bacteroidota</taxon>
        <taxon>Flavobacteriia</taxon>
        <taxon>Flavobacteriales</taxon>
        <taxon>Flavobacteriaceae</taxon>
        <taxon>Tenacibaculum</taxon>
    </lineage>
</organism>
<evidence type="ECO:0000256" key="1">
    <source>
        <dbReference type="ARBA" id="ARBA00001298"/>
    </source>
</evidence>
<comment type="subunit">
    <text evidence="7">Homodimer.</text>
</comment>
<dbReference type="RefSeq" id="WP_125066856.1">
    <property type="nucleotide sequence ID" value="NZ_CP032548.1"/>
</dbReference>
<dbReference type="NCBIfam" id="TIGR01221">
    <property type="entry name" value="rmlC"/>
    <property type="match status" value="1"/>
</dbReference>